<feature type="region of interest" description="Disordered" evidence="4">
    <location>
        <begin position="367"/>
        <end position="446"/>
    </location>
</feature>
<comment type="similarity">
    <text evidence="2">Belongs to the IRF2BP family.</text>
</comment>
<dbReference type="GO" id="GO:0003714">
    <property type="term" value="F:transcription corepressor activity"/>
    <property type="evidence" value="ECO:0007669"/>
    <property type="project" value="TreeGrafter"/>
</dbReference>
<evidence type="ECO:0000256" key="1">
    <source>
        <dbReference type="ARBA" id="ARBA00004123"/>
    </source>
</evidence>
<dbReference type="InterPro" id="IPR057414">
    <property type="entry name" value="Zf-C3HC4_IRF-2BP1_2"/>
</dbReference>
<dbReference type="EMBL" id="JAIWYP010000003">
    <property type="protein sequence ID" value="KAH3852983.1"/>
    <property type="molecule type" value="Genomic_DNA"/>
</dbReference>
<dbReference type="Pfam" id="PF25454">
    <property type="entry name" value="zf-C3HC4_IRF-2BP1_2"/>
    <property type="match status" value="1"/>
</dbReference>
<sequence length="590" mass="64645">MSLSNRSQRQQCYLCDLPRMPWAMVQDFSEAVCRGCVNYEGADRIEMVLDLARQMKRATGFNESRSGPMKPSPLGPMPPHPRTHHELPVAMEPPIRGHPGAPYGERFERSRPMVGEFNGLPQGMIQNGSQVSSQDGKSELHRSTHGVPTSRAMNYPPGYHPSIHGPLMSGPPPAHNISQGRPITNGNGAVKDEEDNSNPSGDELWKRRSPEDKRPPNVRDNLAILATVVPFETRYKKDPTVCGRVIGFDVQTKAANEYELKVFTEYPMGSGNVFSNISALSKQMTQDASTKDASRGIPPPGLRSLEYEMKHGSGDWRPLSELLTDNVRIFKEPLKKELLPTLYINTSLPPVPSASMYKMPAGRAAYPLRGSGGFPEQNGRKRKGTPDPDSDQTDPMSKRQWYPSHSEAMKMAGYPQNSPPIGNHAPSPPSGSVPGPSGQNGPSPMAALMNVTDTLTGVPPSVREMNGRVSINGTRHNIHSPSALQRGRDGHGNLSESGANPESLKCTICQERLEDTHFVQCPSVSEHKFCFPCSRNSIKLQGAGSEVYCPSGKKCPLVGSHVPWAFMHGEIATILGEDYKETKIKKEMDS</sequence>
<evidence type="ECO:0000259" key="6">
    <source>
        <dbReference type="Pfam" id="PF25454"/>
    </source>
</evidence>
<dbReference type="PANTHER" id="PTHR10816">
    <property type="entry name" value="MYELIN TRANSCRIPTION FACTOR 1-RELATED"/>
    <property type="match status" value="1"/>
</dbReference>
<feature type="compositionally biased region" description="Polar residues" evidence="4">
    <location>
        <begin position="472"/>
        <end position="483"/>
    </location>
</feature>
<dbReference type="InterPro" id="IPR022750">
    <property type="entry name" value="IRF-2BP1_2-like_Znf"/>
</dbReference>
<dbReference type="PANTHER" id="PTHR10816:SF19">
    <property type="entry name" value="PROTEIN INTERACTING WITH TTK69 AND SIN3A, ISOFORM D"/>
    <property type="match status" value="1"/>
</dbReference>
<gene>
    <name evidence="8" type="ORF">DPMN_095505</name>
</gene>
<feature type="compositionally biased region" description="Polar residues" evidence="4">
    <location>
        <begin position="176"/>
        <end position="187"/>
    </location>
</feature>
<evidence type="ECO:0000259" key="5">
    <source>
        <dbReference type="Pfam" id="PF11261"/>
    </source>
</evidence>
<feature type="region of interest" description="Disordered" evidence="4">
    <location>
        <begin position="472"/>
        <end position="501"/>
    </location>
</feature>
<evidence type="ECO:0000259" key="7">
    <source>
        <dbReference type="Pfam" id="PF25457"/>
    </source>
</evidence>
<dbReference type="AlphaFoldDB" id="A0A9D4L704"/>
<comment type="caution">
    <text evidence="8">The sequence shown here is derived from an EMBL/GenBank/DDBJ whole genome shotgun (WGS) entry which is preliminary data.</text>
</comment>
<comment type="subcellular location">
    <subcellularLocation>
        <location evidence="1">Nucleus</location>
    </subcellularLocation>
</comment>
<evidence type="ECO:0000256" key="3">
    <source>
        <dbReference type="ARBA" id="ARBA00023242"/>
    </source>
</evidence>
<dbReference type="Pfam" id="PF25457">
    <property type="entry name" value="IRF-2BP1_2_M"/>
    <property type="match status" value="1"/>
</dbReference>
<dbReference type="CDD" id="cd16511">
    <property type="entry name" value="vRING-HC_IRF2BP1-like"/>
    <property type="match status" value="1"/>
</dbReference>
<dbReference type="InterPro" id="IPR058682">
    <property type="entry name" value="IRF-2BP1/2-like_M"/>
</dbReference>
<evidence type="ECO:0000256" key="2">
    <source>
        <dbReference type="ARBA" id="ARBA00010802"/>
    </source>
</evidence>
<name>A0A9D4L704_DREPO</name>
<dbReference type="Pfam" id="PF11261">
    <property type="entry name" value="IRF-2BP1_2"/>
    <property type="match status" value="1"/>
</dbReference>
<keyword evidence="3" id="KW-0539">Nucleus</keyword>
<reference evidence="8" key="1">
    <citation type="journal article" date="2019" name="bioRxiv">
        <title>The Genome of the Zebra Mussel, Dreissena polymorpha: A Resource for Invasive Species Research.</title>
        <authorList>
            <person name="McCartney M.A."/>
            <person name="Auch B."/>
            <person name="Kono T."/>
            <person name="Mallez S."/>
            <person name="Zhang Y."/>
            <person name="Obille A."/>
            <person name="Becker A."/>
            <person name="Abrahante J.E."/>
            <person name="Garbe J."/>
            <person name="Badalamenti J.P."/>
            <person name="Herman A."/>
            <person name="Mangelson H."/>
            <person name="Liachko I."/>
            <person name="Sullivan S."/>
            <person name="Sone E.D."/>
            <person name="Koren S."/>
            <person name="Silverstein K.A.T."/>
            <person name="Beckman K.B."/>
            <person name="Gohl D.M."/>
        </authorList>
    </citation>
    <scope>NUCLEOTIDE SEQUENCE</scope>
    <source>
        <strain evidence="8">Duluth1</strain>
        <tissue evidence="8">Whole animal</tissue>
    </source>
</reference>
<feature type="region of interest" description="Disordered" evidence="4">
    <location>
        <begin position="125"/>
        <end position="218"/>
    </location>
</feature>
<evidence type="ECO:0000256" key="4">
    <source>
        <dbReference type="SAM" id="MobiDB-lite"/>
    </source>
</evidence>
<feature type="compositionally biased region" description="Polar residues" evidence="4">
    <location>
        <begin position="125"/>
        <end position="135"/>
    </location>
</feature>
<dbReference type="GO" id="GO:0006357">
    <property type="term" value="P:regulation of transcription by RNA polymerase II"/>
    <property type="evidence" value="ECO:0007669"/>
    <property type="project" value="TreeGrafter"/>
</dbReference>
<feature type="compositionally biased region" description="Low complexity" evidence="4">
    <location>
        <begin position="432"/>
        <end position="444"/>
    </location>
</feature>
<reference evidence="8" key="2">
    <citation type="submission" date="2020-11" db="EMBL/GenBank/DDBJ databases">
        <authorList>
            <person name="McCartney M.A."/>
            <person name="Auch B."/>
            <person name="Kono T."/>
            <person name="Mallez S."/>
            <person name="Becker A."/>
            <person name="Gohl D.M."/>
            <person name="Silverstein K.A.T."/>
            <person name="Koren S."/>
            <person name="Bechman K.B."/>
            <person name="Herman A."/>
            <person name="Abrahante J.E."/>
            <person name="Garbe J."/>
        </authorList>
    </citation>
    <scope>NUCLEOTIDE SEQUENCE</scope>
    <source>
        <strain evidence="8">Duluth1</strain>
        <tissue evidence="8">Whole animal</tissue>
    </source>
</reference>
<dbReference type="GO" id="GO:0005634">
    <property type="term" value="C:nucleus"/>
    <property type="evidence" value="ECO:0007669"/>
    <property type="project" value="UniProtKB-SubCell"/>
</dbReference>
<accession>A0A9D4L704</accession>
<protein>
    <submittedName>
        <fullName evidence="8">Uncharacterized protein</fullName>
    </submittedName>
</protein>
<proteinExistence type="inferred from homology"/>
<dbReference type="Gene3D" id="1.10.10.1580">
    <property type="entry name" value="Interferon regulatory factor 2-binding protein"/>
    <property type="match status" value="1"/>
</dbReference>
<organism evidence="8 9">
    <name type="scientific">Dreissena polymorpha</name>
    <name type="common">Zebra mussel</name>
    <name type="synonym">Mytilus polymorpha</name>
    <dbReference type="NCBI Taxonomy" id="45954"/>
    <lineage>
        <taxon>Eukaryota</taxon>
        <taxon>Metazoa</taxon>
        <taxon>Spiralia</taxon>
        <taxon>Lophotrochozoa</taxon>
        <taxon>Mollusca</taxon>
        <taxon>Bivalvia</taxon>
        <taxon>Autobranchia</taxon>
        <taxon>Heteroconchia</taxon>
        <taxon>Euheterodonta</taxon>
        <taxon>Imparidentia</taxon>
        <taxon>Neoheterodontei</taxon>
        <taxon>Myida</taxon>
        <taxon>Dreissenoidea</taxon>
        <taxon>Dreissenidae</taxon>
        <taxon>Dreissena</taxon>
    </lineage>
</organism>
<keyword evidence="9" id="KW-1185">Reference proteome</keyword>
<dbReference type="Proteomes" id="UP000828390">
    <property type="component" value="Unassembled WGS sequence"/>
</dbReference>
<dbReference type="SUPFAM" id="SSF57850">
    <property type="entry name" value="RING/U-box"/>
    <property type="match status" value="1"/>
</dbReference>
<feature type="domain" description="Interferon regulatory factor 2-binding protein 1/2-like zinc finger" evidence="5">
    <location>
        <begin position="8"/>
        <end position="58"/>
    </location>
</feature>
<evidence type="ECO:0000313" key="9">
    <source>
        <dbReference type="Proteomes" id="UP000828390"/>
    </source>
</evidence>
<evidence type="ECO:0000313" key="8">
    <source>
        <dbReference type="EMBL" id="KAH3852983.1"/>
    </source>
</evidence>
<feature type="domain" description="Interferon regulatory factor 2-binding protein 1/2-like C3HC4 zinc finger" evidence="6">
    <location>
        <begin position="504"/>
        <end position="575"/>
    </location>
</feature>
<feature type="compositionally biased region" description="Basic and acidic residues" evidence="4">
    <location>
        <begin position="203"/>
        <end position="217"/>
    </location>
</feature>
<feature type="domain" description="IRF-2BP1/2-like middle" evidence="7">
    <location>
        <begin position="205"/>
        <end position="341"/>
    </location>
</feature>
<dbReference type="InterPro" id="IPR044882">
    <property type="entry name" value="I2BP1/2_C3HC4-RING_sf"/>
</dbReference>
<dbReference type="FunFam" id="1.10.10.1580:FF:000001">
    <property type="entry name" value="interferon regulatory factor 2-binding protein 2"/>
    <property type="match status" value="1"/>
</dbReference>
<dbReference type="OrthoDB" id="45007at2759"/>